<accession>A0ABV3Q6D2</accession>
<dbReference type="InterPro" id="IPR016035">
    <property type="entry name" value="Acyl_Trfase/lysoPLipase"/>
</dbReference>
<feature type="short sequence motif" description="DGA/G" evidence="2">
    <location>
        <begin position="164"/>
        <end position="166"/>
    </location>
</feature>
<dbReference type="PANTHER" id="PTHR24138:SF10">
    <property type="entry name" value="PHOSPHOLIPASE A2"/>
    <property type="match status" value="1"/>
</dbReference>
<name>A0ABV3Q6D2_9BACL</name>
<feature type="domain" description="PNPLA" evidence="3">
    <location>
        <begin position="6"/>
        <end position="177"/>
    </location>
</feature>
<sequence length="314" mass="34650">MAYRIMTFDAGALRGAISARLLERLDNSCKGFVRKTNLFAGTSVGSFIAAALASGRTVEEVFNFFNNKRNVELAFGNIRRGAFFFNQAVDFEGLESLTQAFFQDLKLKDLKKKVMIPSFDLSTFTPVYYHNFPGSPHLNELVSDVVLRSNASPVLFQSYQGFLDGAVVASNPSTLAVSFAVGTAKKKLKNIFLFSIGTGNIEYSIERSTKGWGMVSSKNFYPKHREHLPANWGSILNPIQPKEPTMPLFDSFLEGTQGGAATESFQLLGGKSFRLNPSAPASIGFTYSNNLNDFFAVADQANLDSAVKFLQKYW</sequence>
<evidence type="ECO:0000313" key="5">
    <source>
        <dbReference type="Proteomes" id="UP001556040"/>
    </source>
</evidence>
<proteinExistence type="predicted"/>
<dbReference type="PROSITE" id="PS51635">
    <property type="entry name" value="PNPLA"/>
    <property type="match status" value="1"/>
</dbReference>
<gene>
    <name evidence="4" type="ORF">AB1471_13920</name>
</gene>
<evidence type="ECO:0000256" key="1">
    <source>
        <dbReference type="ARBA" id="ARBA00023098"/>
    </source>
</evidence>
<keyword evidence="2" id="KW-0378">Hydrolase</keyword>
<organism evidence="4 5">
    <name type="scientific">Jeotgalibacillus marinus</name>
    <dbReference type="NCBI Taxonomy" id="86667"/>
    <lineage>
        <taxon>Bacteria</taxon>
        <taxon>Bacillati</taxon>
        <taxon>Bacillota</taxon>
        <taxon>Bacilli</taxon>
        <taxon>Bacillales</taxon>
        <taxon>Caryophanaceae</taxon>
        <taxon>Jeotgalibacillus</taxon>
    </lineage>
</organism>
<evidence type="ECO:0000259" key="3">
    <source>
        <dbReference type="PROSITE" id="PS51635"/>
    </source>
</evidence>
<dbReference type="RefSeq" id="WP_367780375.1">
    <property type="nucleotide sequence ID" value="NZ_JBFMIA010000017.1"/>
</dbReference>
<reference evidence="4 5" key="1">
    <citation type="journal article" date="1979" name="Int. J. Syst. Evol. Microbiol.">
        <title>Bacillus globisporus subsp. marinus subsp. nov.</title>
        <authorList>
            <person name="Liu H."/>
        </authorList>
    </citation>
    <scope>NUCLEOTIDE SEQUENCE [LARGE SCALE GENOMIC DNA]</scope>
    <source>
        <strain evidence="4 5">DSM 1297</strain>
    </source>
</reference>
<dbReference type="PANTHER" id="PTHR24138">
    <property type="entry name" value="INTRACELLLAR PHOSPHOLIPASE A FAMILY"/>
    <property type="match status" value="1"/>
</dbReference>
<evidence type="ECO:0000313" key="4">
    <source>
        <dbReference type="EMBL" id="MEW9502889.1"/>
    </source>
</evidence>
<keyword evidence="2" id="KW-0442">Lipid degradation</keyword>
<feature type="active site" description="Nucleophile" evidence="2">
    <location>
        <position position="43"/>
    </location>
</feature>
<comment type="caution">
    <text evidence="4">The sequence shown here is derived from an EMBL/GenBank/DDBJ whole genome shotgun (WGS) entry which is preliminary data.</text>
</comment>
<dbReference type="EMBL" id="JBFMIA010000017">
    <property type="protein sequence ID" value="MEW9502889.1"/>
    <property type="molecule type" value="Genomic_DNA"/>
</dbReference>
<dbReference type="InterPro" id="IPR002641">
    <property type="entry name" value="PNPLA_dom"/>
</dbReference>
<keyword evidence="5" id="KW-1185">Reference proteome</keyword>
<dbReference type="Gene3D" id="3.40.1090.10">
    <property type="entry name" value="Cytosolic phospholipase A2 catalytic domain"/>
    <property type="match status" value="1"/>
</dbReference>
<dbReference type="InterPro" id="IPR047156">
    <property type="entry name" value="Teg/CotR/CapV-like"/>
</dbReference>
<keyword evidence="1 2" id="KW-0443">Lipid metabolism</keyword>
<dbReference type="SUPFAM" id="SSF52151">
    <property type="entry name" value="FabD/lysophospholipase-like"/>
    <property type="match status" value="1"/>
</dbReference>
<evidence type="ECO:0000256" key="2">
    <source>
        <dbReference type="PROSITE-ProRule" id="PRU01161"/>
    </source>
</evidence>
<dbReference type="Proteomes" id="UP001556040">
    <property type="component" value="Unassembled WGS sequence"/>
</dbReference>
<dbReference type="Pfam" id="PF01734">
    <property type="entry name" value="Patatin"/>
    <property type="match status" value="1"/>
</dbReference>
<feature type="short sequence motif" description="GXSXG" evidence="2">
    <location>
        <begin position="41"/>
        <end position="45"/>
    </location>
</feature>
<protein>
    <submittedName>
        <fullName evidence="4">Patatin-like phospholipase family protein</fullName>
    </submittedName>
</protein>
<comment type="caution">
    <text evidence="2">Lacks conserved residue(s) required for the propagation of feature annotation.</text>
</comment>
<feature type="active site" description="Proton acceptor" evidence="2">
    <location>
        <position position="164"/>
    </location>
</feature>